<protein>
    <submittedName>
        <fullName evidence="3">Retrotransposon protein, putative, ty1-copia subclass</fullName>
    </submittedName>
</protein>
<dbReference type="PANTHER" id="PTHR42648">
    <property type="entry name" value="TRANSPOSASE, PUTATIVE-RELATED"/>
    <property type="match status" value="1"/>
</dbReference>
<evidence type="ECO:0000313" key="3">
    <source>
        <dbReference type="EMBL" id="GJS73944.1"/>
    </source>
</evidence>
<dbReference type="InterPro" id="IPR001584">
    <property type="entry name" value="Integrase_cat-core"/>
</dbReference>
<evidence type="ECO:0000313" key="4">
    <source>
        <dbReference type="Proteomes" id="UP001151760"/>
    </source>
</evidence>
<feature type="compositionally biased region" description="Basic residues" evidence="1">
    <location>
        <begin position="158"/>
        <end position="171"/>
    </location>
</feature>
<dbReference type="InterPro" id="IPR036397">
    <property type="entry name" value="RNaseH_sf"/>
</dbReference>
<accession>A0ABQ4Y8C9</accession>
<gene>
    <name evidence="3" type="ORF">Tco_0706785</name>
</gene>
<dbReference type="InterPro" id="IPR039537">
    <property type="entry name" value="Retrotran_Ty1/copia-like"/>
</dbReference>
<dbReference type="EMBL" id="BQNB010010194">
    <property type="protein sequence ID" value="GJS73944.1"/>
    <property type="molecule type" value="Genomic_DNA"/>
</dbReference>
<sequence length="853" mass="98817">MNDSAFRLMLEREKLYGPNFNDWFHQLRSVLRVEKKLNILEQPMTFSPAPNAPNEELEAWNAQYDRHKEVACLMIERLNYVLPLAISVGLILNSFLKDFKGFVRNYNMHNMGKKIGELHVMLIEYEKGLLKKVATPQVLAIGGARIQKPNKKLEVAKGKGKRQRQLMKKKKQDGSTGTSGTYRRDEVKTIGNRLRAAVEAIGSFDLVLPNGLVILLDNCHYAPTITRGVVSVSHLVDNGDGIYEIDMHDLCCLAHISKKHIEKLQLDEYFDQCVSSLSGKMTRKPFSHQTERATDLLGLIHTDNEKTIKALRSDRRGEYISQQFKDYLEACRILQHLTPLYTPQHNSVSERRNCTLLDMVRSMMNLTNLPLSFWDYAVESTARKFNMVLTKKVDKTPYELWSERTHRAHDRLCLSVEVEEHSLGDHNEHANYKAALLDPDSYKWLYAIDTKMIYYVCGAVDWKSCKQSTTAMSAIKAEYIAASKAAIEAVWTRRFIYGLGIVPINIKPMEMYYDNSGAIIIANELGVQKDARHYPRRYHYVSRSTWTILTLPWKSIFGSKWKKLEDVFETDFPAIVFNDAVKTNHNISSEPTVSLLDDNQIDFDFVISYDESDEEDYTFTYDKNLFSYKLVSVNDLKSNLDSYDNKIDIETPLVDVSNNSLDDDTKINVSVDSSAFDENIVTNHDMPIKPFTSHDRMEKATCNTNKKNNIESDSFKNDFEWFKHDTPLIDGFDEFCKRWWGKENPQNDSWTAYNPNEEWKKIELEKDDPRQECQEVKGKLVPAFLIRSSSNLTKWFESLGYDKLMEKDGKIKIDKFHVQDFRFWKMQIEDYLYQKKLYEPLAEAKPTGMKAED</sequence>
<comment type="caution">
    <text evidence="3">The sequence shown here is derived from an EMBL/GenBank/DDBJ whole genome shotgun (WGS) entry which is preliminary data.</text>
</comment>
<feature type="domain" description="Integrase catalytic" evidence="2">
    <location>
        <begin position="219"/>
        <end position="405"/>
    </location>
</feature>
<name>A0ABQ4Y8C9_9ASTR</name>
<dbReference type="PROSITE" id="PS50994">
    <property type="entry name" value="INTEGRASE"/>
    <property type="match status" value="1"/>
</dbReference>
<dbReference type="InterPro" id="IPR012337">
    <property type="entry name" value="RNaseH-like_sf"/>
</dbReference>
<keyword evidence="4" id="KW-1185">Reference proteome</keyword>
<evidence type="ECO:0000256" key="1">
    <source>
        <dbReference type="SAM" id="MobiDB-lite"/>
    </source>
</evidence>
<dbReference type="PANTHER" id="PTHR42648:SF27">
    <property type="entry name" value="RNA-DIRECTED DNA POLYMERASE"/>
    <property type="match status" value="1"/>
</dbReference>
<dbReference type="Proteomes" id="UP001151760">
    <property type="component" value="Unassembled WGS sequence"/>
</dbReference>
<proteinExistence type="predicted"/>
<dbReference type="Gene3D" id="3.30.420.10">
    <property type="entry name" value="Ribonuclease H-like superfamily/Ribonuclease H"/>
    <property type="match status" value="1"/>
</dbReference>
<dbReference type="CDD" id="cd09272">
    <property type="entry name" value="RNase_HI_RT_Ty1"/>
    <property type="match status" value="1"/>
</dbReference>
<evidence type="ECO:0000259" key="2">
    <source>
        <dbReference type="PROSITE" id="PS50994"/>
    </source>
</evidence>
<organism evidence="3 4">
    <name type="scientific">Tanacetum coccineum</name>
    <dbReference type="NCBI Taxonomy" id="301880"/>
    <lineage>
        <taxon>Eukaryota</taxon>
        <taxon>Viridiplantae</taxon>
        <taxon>Streptophyta</taxon>
        <taxon>Embryophyta</taxon>
        <taxon>Tracheophyta</taxon>
        <taxon>Spermatophyta</taxon>
        <taxon>Magnoliopsida</taxon>
        <taxon>eudicotyledons</taxon>
        <taxon>Gunneridae</taxon>
        <taxon>Pentapetalae</taxon>
        <taxon>asterids</taxon>
        <taxon>campanulids</taxon>
        <taxon>Asterales</taxon>
        <taxon>Asteraceae</taxon>
        <taxon>Asteroideae</taxon>
        <taxon>Anthemideae</taxon>
        <taxon>Anthemidinae</taxon>
        <taxon>Tanacetum</taxon>
    </lineage>
</organism>
<feature type="region of interest" description="Disordered" evidence="1">
    <location>
        <begin position="157"/>
        <end position="184"/>
    </location>
</feature>
<reference evidence="3" key="1">
    <citation type="journal article" date="2022" name="Int. J. Mol. Sci.">
        <title>Draft Genome of Tanacetum Coccineum: Genomic Comparison of Closely Related Tanacetum-Family Plants.</title>
        <authorList>
            <person name="Yamashiro T."/>
            <person name="Shiraishi A."/>
            <person name="Nakayama K."/>
            <person name="Satake H."/>
        </authorList>
    </citation>
    <scope>NUCLEOTIDE SEQUENCE</scope>
</reference>
<reference evidence="3" key="2">
    <citation type="submission" date="2022-01" db="EMBL/GenBank/DDBJ databases">
        <authorList>
            <person name="Yamashiro T."/>
            <person name="Shiraishi A."/>
            <person name="Satake H."/>
            <person name="Nakayama K."/>
        </authorList>
    </citation>
    <scope>NUCLEOTIDE SEQUENCE</scope>
</reference>
<dbReference type="SUPFAM" id="SSF53098">
    <property type="entry name" value="Ribonuclease H-like"/>
    <property type="match status" value="1"/>
</dbReference>